<dbReference type="Pfam" id="PF00892">
    <property type="entry name" value="EamA"/>
    <property type="match status" value="2"/>
</dbReference>
<dbReference type="SUPFAM" id="SSF103481">
    <property type="entry name" value="Multidrug resistance efflux transporter EmrE"/>
    <property type="match status" value="2"/>
</dbReference>
<keyword evidence="3 5" id="KW-1133">Transmembrane helix</keyword>
<keyword evidence="8" id="KW-1185">Reference proteome</keyword>
<evidence type="ECO:0000256" key="3">
    <source>
        <dbReference type="ARBA" id="ARBA00022989"/>
    </source>
</evidence>
<feature type="transmembrane region" description="Helical" evidence="5">
    <location>
        <begin position="124"/>
        <end position="143"/>
    </location>
</feature>
<keyword evidence="2 5" id="KW-0812">Transmembrane</keyword>
<evidence type="ECO:0000256" key="1">
    <source>
        <dbReference type="ARBA" id="ARBA00004141"/>
    </source>
</evidence>
<gene>
    <name evidence="7" type="ORF">EOD43_03395</name>
</gene>
<dbReference type="InterPro" id="IPR037185">
    <property type="entry name" value="EmrE-like"/>
</dbReference>
<dbReference type="GO" id="GO:0016020">
    <property type="term" value="C:membrane"/>
    <property type="evidence" value="ECO:0007669"/>
    <property type="project" value="UniProtKB-SubCell"/>
</dbReference>
<dbReference type="EMBL" id="SACN01000001">
    <property type="protein sequence ID" value="RVT95028.1"/>
    <property type="molecule type" value="Genomic_DNA"/>
</dbReference>
<feature type="transmembrane region" description="Helical" evidence="5">
    <location>
        <begin position="33"/>
        <end position="54"/>
    </location>
</feature>
<feature type="transmembrane region" description="Helical" evidence="5">
    <location>
        <begin position="66"/>
        <end position="85"/>
    </location>
</feature>
<feature type="transmembrane region" description="Helical" evidence="5">
    <location>
        <begin position="245"/>
        <end position="267"/>
    </location>
</feature>
<proteinExistence type="predicted"/>
<feature type="transmembrane region" description="Helical" evidence="5">
    <location>
        <begin position="149"/>
        <end position="168"/>
    </location>
</feature>
<evidence type="ECO:0000313" key="8">
    <source>
        <dbReference type="Proteomes" id="UP000282971"/>
    </source>
</evidence>
<dbReference type="InterPro" id="IPR000620">
    <property type="entry name" value="EamA_dom"/>
</dbReference>
<comment type="caution">
    <text evidence="7">The sequence shown here is derived from an EMBL/GenBank/DDBJ whole genome shotgun (WGS) entry which is preliminary data.</text>
</comment>
<dbReference type="PANTHER" id="PTHR32322">
    <property type="entry name" value="INNER MEMBRANE TRANSPORTER"/>
    <property type="match status" value="1"/>
</dbReference>
<keyword evidence="4 5" id="KW-0472">Membrane</keyword>
<evidence type="ECO:0000256" key="5">
    <source>
        <dbReference type="SAM" id="Phobius"/>
    </source>
</evidence>
<feature type="transmembrane region" description="Helical" evidence="5">
    <location>
        <begin position="7"/>
        <end position="27"/>
    </location>
</feature>
<feature type="transmembrane region" description="Helical" evidence="5">
    <location>
        <begin position="180"/>
        <end position="201"/>
    </location>
</feature>
<organism evidence="7 8">
    <name type="scientific">Sphingomonas crocodyli</name>
    <dbReference type="NCBI Taxonomy" id="1979270"/>
    <lineage>
        <taxon>Bacteria</taxon>
        <taxon>Pseudomonadati</taxon>
        <taxon>Pseudomonadota</taxon>
        <taxon>Alphaproteobacteria</taxon>
        <taxon>Sphingomonadales</taxon>
        <taxon>Sphingomonadaceae</taxon>
        <taxon>Sphingomonas</taxon>
    </lineage>
</organism>
<evidence type="ECO:0000259" key="6">
    <source>
        <dbReference type="Pfam" id="PF00892"/>
    </source>
</evidence>
<dbReference type="InterPro" id="IPR050638">
    <property type="entry name" value="AA-Vitamin_Transporters"/>
</dbReference>
<dbReference type="Proteomes" id="UP000282971">
    <property type="component" value="Unassembled WGS sequence"/>
</dbReference>
<feature type="transmembrane region" description="Helical" evidence="5">
    <location>
        <begin position="91"/>
        <end position="112"/>
    </location>
</feature>
<evidence type="ECO:0000256" key="4">
    <source>
        <dbReference type="ARBA" id="ARBA00023136"/>
    </source>
</evidence>
<evidence type="ECO:0000256" key="2">
    <source>
        <dbReference type="ARBA" id="ARBA00022692"/>
    </source>
</evidence>
<protein>
    <submittedName>
        <fullName evidence="7">DMT family transporter</fullName>
    </submittedName>
</protein>
<feature type="domain" description="EamA" evidence="6">
    <location>
        <begin position="151"/>
        <end position="285"/>
    </location>
</feature>
<feature type="domain" description="EamA" evidence="6">
    <location>
        <begin position="8"/>
        <end position="136"/>
    </location>
</feature>
<reference evidence="7 8" key="1">
    <citation type="submission" date="2019-01" db="EMBL/GenBank/DDBJ databases">
        <authorList>
            <person name="Chen W.-M."/>
        </authorList>
    </citation>
    <scope>NUCLEOTIDE SEQUENCE [LARGE SCALE GENOMIC DNA]</scope>
    <source>
        <strain evidence="7 8">CCP-7</strain>
    </source>
</reference>
<sequence length="301" mass="31752">MDGRSWSLLAALSVMWGAAFFFTAVQLQSLPPLTIVMLRVGLAALLLLGWAAAVRVELPRPNAWPIFLGLGLLNNVLPFALLAVAQKSISSGLAGILNATTPLWGVLVAHFLTTDERATPAKIIGTIFGAAGVAAMAGYDAMAGLGNDLLAQLACLIAALCYALAAIWSRRFVGKSLTPLAVATAQFCGAAVVMIPIALWVDRPWMLPTPGSKVWAAMLAAVIVSTVLAYIVYFKLIARIGASKALLVTFTVPIVAIFLGVTLLGEALLPKHLIGMLLIGLGLAAIDGRLWRIVVQRRSHL</sequence>
<comment type="subcellular location">
    <subcellularLocation>
        <location evidence="1">Membrane</location>
        <topology evidence="1">Multi-pass membrane protein</topology>
    </subcellularLocation>
</comment>
<evidence type="ECO:0000313" key="7">
    <source>
        <dbReference type="EMBL" id="RVT95028.1"/>
    </source>
</evidence>
<feature type="transmembrane region" description="Helical" evidence="5">
    <location>
        <begin position="213"/>
        <end position="233"/>
    </location>
</feature>
<feature type="transmembrane region" description="Helical" evidence="5">
    <location>
        <begin position="273"/>
        <end position="291"/>
    </location>
</feature>
<accession>A0A437MBL9</accession>
<dbReference type="OrthoDB" id="9810556at2"/>
<dbReference type="AlphaFoldDB" id="A0A437MBL9"/>
<dbReference type="PANTHER" id="PTHR32322:SF9">
    <property type="entry name" value="AMINO-ACID METABOLITE EFFLUX PUMP-RELATED"/>
    <property type="match status" value="1"/>
</dbReference>
<name>A0A437MBL9_9SPHN</name>